<dbReference type="CDD" id="cd01949">
    <property type="entry name" value="GGDEF"/>
    <property type="match status" value="1"/>
</dbReference>
<dbReference type="InterPro" id="IPR052155">
    <property type="entry name" value="Biofilm_reg_signaling"/>
</dbReference>
<keyword evidence="1" id="KW-1133">Transmembrane helix</keyword>
<dbReference type="InterPro" id="IPR001633">
    <property type="entry name" value="EAL_dom"/>
</dbReference>
<dbReference type="PANTHER" id="PTHR44757">
    <property type="entry name" value="DIGUANYLATE CYCLASE DGCP"/>
    <property type="match status" value="1"/>
</dbReference>
<protein>
    <submittedName>
        <fullName evidence="4">Diguanylate cyclase (GGDEF)-like protein</fullName>
    </submittedName>
</protein>
<dbReference type="Gene3D" id="3.20.20.450">
    <property type="entry name" value="EAL domain"/>
    <property type="match status" value="1"/>
</dbReference>
<feature type="transmembrane region" description="Helical" evidence="1">
    <location>
        <begin position="202"/>
        <end position="221"/>
    </location>
</feature>
<dbReference type="RefSeq" id="WP_123678602.1">
    <property type="nucleotide sequence ID" value="NZ_RJKL01000001.1"/>
</dbReference>
<dbReference type="InterPro" id="IPR043128">
    <property type="entry name" value="Rev_trsase/Diguanyl_cyclase"/>
</dbReference>
<dbReference type="AlphaFoldDB" id="A0A3N1GSX2"/>
<dbReference type="InterPro" id="IPR035919">
    <property type="entry name" value="EAL_sf"/>
</dbReference>
<dbReference type="PROSITE" id="PS50887">
    <property type="entry name" value="GGDEF"/>
    <property type="match status" value="1"/>
</dbReference>
<accession>A0A3N1GSX2</accession>
<proteinExistence type="predicted"/>
<comment type="caution">
    <text evidence="4">The sequence shown here is derived from an EMBL/GenBank/DDBJ whole genome shotgun (WGS) entry which is preliminary data.</text>
</comment>
<name>A0A3N1GSX2_9ACTN</name>
<dbReference type="CDD" id="cd01948">
    <property type="entry name" value="EAL"/>
    <property type="match status" value="1"/>
</dbReference>
<dbReference type="PANTHER" id="PTHR44757:SF2">
    <property type="entry name" value="BIOFILM ARCHITECTURE MAINTENANCE PROTEIN MBAA"/>
    <property type="match status" value="1"/>
</dbReference>
<keyword evidence="1" id="KW-0812">Transmembrane</keyword>
<evidence type="ECO:0000313" key="4">
    <source>
        <dbReference type="EMBL" id="ROP33355.1"/>
    </source>
</evidence>
<evidence type="ECO:0000259" key="2">
    <source>
        <dbReference type="PROSITE" id="PS50883"/>
    </source>
</evidence>
<dbReference type="Pfam" id="PF00563">
    <property type="entry name" value="EAL"/>
    <property type="match status" value="1"/>
</dbReference>
<organism evidence="4 5">
    <name type="scientific">Couchioplanes caeruleus</name>
    <dbReference type="NCBI Taxonomy" id="56438"/>
    <lineage>
        <taxon>Bacteria</taxon>
        <taxon>Bacillati</taxon>
        <taxon>Actinomycetota</taxon>
        <taxon>Actinomycetes</taxon>
        <taxon>Micromonosporales</taxon>
        <taxon>Micromonosporaceae</taxon>
        <taxon>Couchioplanes</taxon>
    </lineage>
</organism>
<feature type="transmembrane region" description="Helical" evidence="1">
    <location>
        <begin position="35"/>
        <end position="56"/>
    </location>
</feature>
<dbReference type="SUPFAM" id="SSF55073">
    <property type="entry name" value="Nucleotide cyclase"/>
    <property type="match status" value="1"/>
</dbReference>
<evidence type="ECO:0000256" key="1">
    <source>
        <dbReference type="SAM" id="Phobius"/>
    </source>
</evidence>
<sequence>MPVRARLPLIVGASLLAFSAAGFVAGFFADVPHPVAGWTPLPVMCLLAASACRQASHRVDLDAATRRFWRHGMLCCVVLAVASVSNARDAVSVPGGTQRFGPVSVTLYLVVLGLAVWALLRLPTWQRSRAEWVRFGLDTGIILITGGLLVWHFSLRRMEAWTSLTGSAVPALLIAIAAAVSMIAFAKVAYAGAGSLDRRAMHLVSFGIGAAGASTCLTLVLESHPRLNSAFVAVPIATFCAQLAGRRQVRCDLAAARTRPAPRRFSVVPYLAVAAMDAMLLGTDIARSAEGKVIAACTVAITALVVARQVTTLRENSHLLRTVDASLHQLREYQAQLAHQVRHDTLTEIANRANFEERVTDQLAGGEEFLVALLDLDDFKVVNDRLGHGTGDALLKAVSRRLHERLRDVDTVARLGGDEFTLLLPGLTGDEAATLLRRLVSAVQEPLTVDGHEMVPRISIGVTASAPGDTPGELLRRADVAMYAAKNDGGGRWAWFDPAMDRLADQDARLGADLRQALGRGELRVLYQPIVELPDGRIAGVEALLRWHHPQHGDISPAVFIPLAERNGAIIELGRWVFAQAVAQAAAWRRDHGDAAPARVSVNVSARQLSEPGFVAEVEAAIRDAGVDPAMIVAEVTETAVLGTGAALAAIHGLSELGIRVALDDFGTGQSSLSLLVDCPVHVLKVDKSFVDGVTTASPEAVIVESLIGITSGLRIQAVAEGVETADQAHRLHQAGYRYAQGFHFARPMSGDEIAGLLRPAGPVPA</sequence>
<dbReference type="InterPro" id="IPR029787">
    <property type="entry name" value="Nucleotide_cyclase"/>
</dbReference>
<dbReference type="Gene3D" id="3.30.70.270">
    <property type="match status" value="1"/>
</dbReference>
<feature type="transmembrane region" description="Helical" evidence="1">
    <location>
        <begin position="68"/>
        <end position="88"/>
    </location>
</feature>
<dbReference type="SUPFAM" id="SSF141868">
    <property type="entry name" value="EAL domain-like"/>
    <property type="match status" value="1"/>
</dbReference>
<dbReference type="OrthoDB" id="3274485at2"/>
<feature type="domain" description="GGDEF" evidence="3">
    <location>
        <begin position="367"/>
        <end position="498"/>
    </location>
</feature>
<feature type="transmembrane region" description="Helical" evidence="1">
    <location>
        <begin position="100"/>
        <end position="120"/>
    </location>
</feature>
<dbReference type="SMART" id="SM00052">
    <property type="entry name" value="EAL"/>
    <property type="match status" value="1"/>
</dbReference>
<feature type="transmembrane region" description="Helical" evidence="1">
    <location>
        <begin position="171"/>
        <end position="190"/>
    </location>
</feature>
<dbReference type="SMART" id="SM00267">
    <property type="entry name" value="GGDEF"/>
    <property type="match status" value="1"/>
</dbReference>
<dbReference type="EMBL" id="RJKL01000001">
    <property type="protein sequence ID" value="ROP33355.1"/>
    <property type="molecule type" value="Genomic_DNA"/>
</dbReference>
<dbReference type="InterPro" id="IPR000160">
    <property type="entry name" value="GGDEF_dom"/>
</dbReference>
<feature type="transmembrane region" description="Helical" evidence="1">
    <location>
        <begin position="7"/>
        <end position="29"/>
    </location>
</feature>
<dbReference type="Proteomes" id="UP000271683">
    <property type="component" value="Unassembled WGS sequence"/>
</dbReference>
<dbReference type="NCBIfam" id="TIGR00254">
    <property type="entry name" value="GGDEF"/>
    <property type="match status" value="1"/>
</dbReference>
<gene>
    <name evidence="4" type="ORF">EDD30_6328</name>
</gene>
<keyword evidence="1" id="KW-0472">Membrane</keyword>
<feature type="transmembrane region" description="Helical" evidence="1">
    <location>
        <begin position="132"/>
        <end position="151"/>
    </location>
</feature>
<reference evidence="4 5" key="1">
    <citation type="submission" date="2018-11" db="EMBL/GenBank/DDBJ databases">
        <title>Sequencing the genomes of 1000 actinobacteria strains.</title>
        <authorList>
            <person name="Klenk H.-P."/>
        </authorList>
    </citation>
    <scope>NUCLEOTIDE SEQUENCE [LARGE SCALE GENOMIC DNA]</scope>
    <source>
        <strain evidence="4 5">DSM 43634</strain>
    </source>
</reference>
<evidence type="ECO:0000259" key="3">
    <source>
        <dbReference type="PROSITE" id="PS50887"/>
    </source>
</evidence>
<feature type="domain" description="EAL" evidence="2">
    <location>
        <begin position="507"/>
        <end position="762"/>
    </location>
</feature>
<dbReference type="PROSITE" id="PS50883">
    <property type="entry name" value="EAL"/>
    <property type="match status" value="1"/>
</dbReference>
<dbReference type="Pfam" id="PF00990">
    <property type="entry name" value="GGDEF"/>
    <property type="match status" value="1"/>
</dbReference>
<evidence type="ECO:0000313" key="5">
    <source>
        <dbReference type="Proteomes" id="UP000271683"/>
    </source>
</evidence>